<gene>
    <name evidence="1" type="ORF">SK069_17985</name>
</gene>
<evidence type="ECO:0000313" key="2">
    <source>
        <dbReference type="Proteomes" id="UP001277761"/>
    </source>
</evidence>
<protein>
    <submittedName>
        <fullName evidence="1">Uncharacterized protein</fullName>
    </submittedName>
</protein>
<keyword evidence="2" id="KW-1185">Reference proteome</keyword>
<dbReference type="EMBL" id="JAXAVX010000015">
    <property type="protein sequence ID" value="MDX8153494.1"/>
    <property type="molecule type" value="Genomic_DNA"/>
</dbReference>
<proteinExistence type="predicted"/>
<organism evidence="1 2">
    <name type="scientific">Patulibacter brassicae</name>
    <dbReference type="NCBI Taxonomy" id="1705717"/>
    <lineage>
        <taxon>Bacteria</taxon>
        <taxon>Bacillati</taxon>
        <taxon>Actinomycetota</taxon>
        <taxon>Thermoleophilia</taxon>
        <taxon>Solirubrobacterales</taxon>
        <taxon>Patulibacteraceae</taxon>
        <taxon>Patulibacter</taxon>
    </lineage>
</organism>
<evidence type="ECO:0000313" key="1">
    <source>
        <dbReference type="EMBL" id="MDX8153494.1"/>
    </source>
</evidence>
<sequence>MSDRLLKVVVSHLEADAVDEHLAYLATLCPGPILLCHGGTPERFAAVRWPRKRFLAHPGLRSPAATFQTYDEALEAAHEVLEADRRIDAIVVLEYDQVPLAPGLDEAVLALLEQTGAGLVGKTAVDRTATNWWHRVRYRDDPALLEHLRRVSVREDPTRIYGCLGTGFAMTREALAAYVAVEHPDGIYNELYVPTLVHHLGFRVEDVDAHGDLYAHVRFEPSYTPAEARALRDAGVLVVHPYKEPLAQLGDPAAAG</sequence>
<dbReference type="Proteomes" id="UP001277761">
    <property type="component" value="Unassembled WGS sequence"/>
</dbReference>
<name>A0ABU4VPD0_9ACTN</name>
<comment type="caution">
    <text evidence="1">The sequence shown here is derived from an EMBL/GenBank/DDBJ whole genome shotgun (WGS) entry which is preliminary data.</text>
</comment>
<accession>A0ABU4VPD0</accession>
<dbReference type="RefSeq" id="WP_319955644.1">
    <property type="nucleotide sequence ID" value="NZ_JAXAVX010000015.1"/>
</dbReference>
<reference evidence="1 2" key="1">
    <citation type="submission" date="2023-11" db="EMBL/GenBank/DDBJ databases">
        <authorList>
            <person name="Xu M."/>
            <person name="Jiang T."/>
        </authorList>
    </citation>
    <scope>NUCLEOTIDE SEQUENCE [LARGE SCALE GENOMIC DNA]</scope>
    <source>
        <strain evidence="1 2">SD</strain>
    </source>
</reference>